<comment type="catalytic activity">
    <reaction evidence="1">
        <text>ATP + protein L-histidine = ADP + protein N-phospho-L-histidine.</text>
        <dbReference type="EC" id="2.7.13.3"/>
    </reaction>
</comment>
<dbReference type="CDD" id="cd00130">
    <property type="entry name" value="PAS"/>
    <property type="match status" value="1"/>
</dbReference>
<comment type="caution">
    <text evidence="4">The sequence shown here is derived from an EMBL/GenBank/DDBJ whole genome shotgun (WGS) entry which is preliminary data.</text>
</comment>
<dbReference type="InterPro" id="IPR000700">
    <property type="entry name" value="PAS-assoc_C"/>
</dbReference>
<name>A0ABU3GNP1_9SPHI</name>
<gene>
    <name evidence="4" type="ORF">QE417_000475</name>
</gene>
<dbReference type="EC" id="2.7.13.3" evidence="2"/>
<reference evidence="5" key="1">
    <citation type="submission" date="2023-07" db="EMBL/GenBank/DDBJ databases">
        <title>Functional and genomic diversity of the sorghum phyllosphere microbiome.</title>
        <authorList>
            <person name="Shade A."/>
        </authorList>
    </citation>
    <scope>NUCLEOTIDE SEQUENCE [LARGE SCALE GENOMIC DNA]</scope>
    <source>
        <strain evidence="5">SORGH_AS_0422</strain>
    </source>
</reference>
<evidence type="ECO:0000313" key="5">
    <source>
        <dbReference type="Proteomes" id="UP001258315"/>
    </source>
</evidence>
<dbReference type="Gene3D" id="1.10.287.130">
    <property type="match status" value="1"/>
</dbReference>
<dbReference type="SUPFAM" id="SSF55785">
    <property type="entry name" value="PYP-like sensor domain (PAS domain)"/>
    <property type="match status" value="1"/>
</dbReference>
<dbReference type="Proteomes" id="UP001258315">
    <property type="component" value="Unassembled WGS sequence"/>
</dbReference>
<dbReference type="Gene3D" id="3.30.450.20">
    <property type="entry name" value="PAS domain"/>
    <property type="match status" value="1"/>
</dbReference>
<feature type="domain" description="PAC" evidence="3">
    <location>
        <begin position="55"/>
        <end position="109"/>
    </location>
</feature>
<protein>
    <recommendedName>
        <fullName evidence="2">histidine kinase</fullName>
        <ecNumber evidence="2">2.7.13.3</ecNumber>
    </recommendedName>
</protein>
<dbReference type="InterPro" id="IPR036097">
    <property type="entry name" value="HisK_dim/P_sf"/>
</dbReference>
<dbReference type="SUPFAM" id="SSF47384">
    <property type="entry name" value="Homodimeric domain of signal transducing histidine kinase"/>
    <property type="match status" value="1"/>
</dbReference>
<dbReference type="Pfam" id="PF08448">
    <property type="entry name" value="PAS_4"/>
    <property type="match status" value="1"/>
</dbReference>
<dbReference type="CDD" id="cd00082">
    <property type="entry name" value="HisKA"/>
    <property type="match status" value="1"/>
</dbReference>
<dbReference type="InterPro" id="IPR003661">
    <property type="entry name" value="HisK_dim/P_dom"/>
</dbReference>
<dbReference type="Pfam" id="PF00512">
    <property type="entry name" value="HisKA"/>
    <property type="match status" value="1"/>
</dbReference>
<evidence type="ECO:0000256" key="2">
    <source>
        <dbReference type="ARBA" id="ARBA00012438"/>
    </source>
</evidence>
<organism evidence="4 5">
    <name type="scientific">Mucilaginibacter terrae</name>
    <dbReference type="NCBI Taxonomy" id="1955052"/>
    <lineage>
        <taxon>Bacteria</taxon>
        <taxon>Pseudomonadati</taxon>
        <taxon>Bacteroidota</taxon>
        <taxon>Sphingobacteriia</taxon>
        <taxon>Sphingobacteriales</taxon>
        <taxon>Sphingobacteriaceae</taxon>
        <taxon>Mucilaginibacter</taxon>
    </lineage>
</organism>
<dbReference type="RefSeq" id="WP_311947273.1">
    <property type="nucleotide sequence ID" value="NZ_JAVLVU010000001.1"/>
</dbReference>
<dbReference type="InterPro" id="IPR000014">
    <property type="entry name" value="PAS"/>
</dbReference>
<keyword evidence="5" id="KW-1185">Reference proteome</keyword>
<dbReference type="InterPro" id="IPR013656">
    <property type="entry name" value="PAS_4"/>
</dbReference>
<evidence type="ECO:0000313" key="4">
    <source>
        <dbReference type="EMBL" id="MDT3401403.1"/>
    </source>
</evidence>
<dbReference type="InterPro" id="IPR035965">
    <property type="entry name" value="PAS-like_dom_sf"/>
</dbReference>
<evidence type="ECO:0000259" key="3">
    <source>
        <dbReference type="PROSITE" id="PS50113"/>
    </source>
</evidence>
<dbReference type="EMBL" id="JAVLVU010000001">
    <property type="protein sequence ID" value="MDT3401403.1"/>
    <property type="molecule type" value="Genomic_DNA"/>
</dbReference>
<accession>A0ABU3GNP1</accession>
<dbReference type="NCBIfam" id="TIGR00229">
    <property type="entry name" value="sensory_box"/>
    <property type="match status" value="1"/>
</dbReference>
<dbReference type="PROSITE" id="PS50113">
    <property type="entry name" value="PAC"/>
    <property type="match status" value="1"/>
</dbReference>
<sequence length="186" mass="21528">MDKQDNITWVNKAFEDYSQLGIENLIGNHFNDVLADLEVPAQMLDIINERKARIETFAIEVTHYLPYCGRQWLEIEYTPLFDSLSKHTGYIAVHQKITSRKEKEERVNQQNKTLQEIAWLSSHEVRRPVASILGLVYLAKDVQTEHEREEIFEMINHCAQELDSIVHVISERVNENLDLTSAAHGG</sequence>
<proteinExistence type="predicted"/>
<evidence type="ECO:0000256" key="1">
    <source>
        <dbReference type="ARBA" id="ARBA00000085"/>
    </source>
</evidence>